<dbReference type="Proteomes" id="UP000594638">
    <property type="component" value="Unassembled WGS sequence"/>
</dbReference>
<sequence length="155" mass="18080">MSWGQVYFSFPLLLQHAKYCFSREKRKAKLIYIYPSMLFPNLKTYLKQQKIDFLLLYLKEEKGPSTTSFSLTQKMTSNYKLIQEINPNQKNWQATVIVAVKLASKQAKHSNSRYQNMGNKVHTSLYDGNIIAFEDQLLLSKTYIISNVLVEETKP</sequence>
<proteinExistence type="predicted"/>
<keyword evidence="2" id="KW-1185">Reference proteome</keyword>
<accession>A0A8S0SUB1</accession>
<dbReference type="OrthoDB" id="1740937at2759"/>
<dbReference type="Gramene" id="OE9A056622T1">
    <property type="protein sequence ID" value="OE9A056622C1"/>
    <property type="gene ID" value="OE9A056622"/>
</dbReference>
<name>A0A8S0SUB1_OLEEU</name>
<dbReference type="AlphaFoldDB" id="A0A8S0SUB1"/>
<evidence type="ECO:0000313" key="1">
    <source>
        <dbReference type="EMBL" id="CAA2995759.1"/>
    </source>
</evidence>
<protein>
    <submittedName>
        <fullName evidence="1">Uncharacterized protein</fullName>
    </submittedName>
</protein>
<comment type="caution">
    <text evidence="1">The sequence shown here is derived from an EMBL/GenBank/DDBJ whole genome shotgun (WGS) entry which is preliminary data.</text>
</comment>
<gene>
    <name evidence="1" type="ORF">OLEA9_A056622</name>
</gene>
<dbReference type="EMBL" id="CACTIH010005507">
    <property type="protein sequence ID" value="CAA2995759.1"/>
    <property type="molecule type" value="Genomic_DNA"/>
</dbReference>
<organism evidence="1 2">
    <name type="scientific">Olea europaea subsp. europaea</name>
    <dbReference type="NCBI Taxonomy" id="158383"/>
    <lineage>
        <taxon>Eukaryota</taxon>
        <taxon>Viridiplantae</taxon>
        <taxon>Streptophyta</taxon>
        <taxon>Embryophyta</taxon>
        <taxon>Tracheophyta</taxon>
        <taxon>Spermatophyta</taxon>
        <taxon>Magnoliopsida</taxon>
        <taxon>eudicotyledons</taxon>
        <taxon>Gunneridae</taxon>
        <taxon>Pentapetalae</taxon>
        <taxon>asterids</taxon>
        <taxon>lamiids</taxon>
        <taxon>Lamiales</taxon>
        <taxon>Oleaceae</taxon>
        <taxon>Oleeae</taxon>
        <taxon>Olea</taxon>
    </lineage>
</organism>
<reference evidence="1 2" key="1">
    <citation type="submission" date="2019-12" db="EMBL/GenBank/DDBJ databases">
        <authorList>
            <person name="Alioto T."/>
            <person name="Alioto T."/>
            <person name="Gomez Garrido J."/>
        </authorList>
    </citation>
    <scope>NUCLEOTIDE SEQUENCE [LARGE SCALE GENOMIC DNA]</scope>
</reference>
<evidence type="ECO:0000313" key="2">
    <source>
        <dbReference type="Proteomes" id="UP000594638"/>
    </source>
</evidence>